<dbReference type="Gene3D" id="3.40.50.300">
    <property type="entry name" value="P-loop containing nucleotide triphosphate hydrolases"/>
    <property type="match status" value="2"/>
</dbReference>
<organism evidence="3 4">
    <name type="scientific">Micromonospora endophytica</name>
    <dbReference type="NCBI Taxonomy" id="515350"/>
    <lineage>
        <taxon>Bacteria</taxon>
        <taxon>Bacillati</taxon>
        <taxon>Actinomycetota</taxon>
        <taxon>Actinomycetes</taxon>
        <taxon>Micromonosporales</taxon>
        <taxon>Micromonosporaceae</taxon>
        <taxon>Micromonospora</taxon>
    </lineage>
</organism>
<feature type="domain" description="ATPase AAA-type core" evidence="2">
    <location>
        <begin position="34"/>
        <end position="345"/>
    </location>
</feature>
<reference evidence="3 4" key="1">
    <citation type="submission" date="2018-01" db="EMBL/GenBank/DDBJ databases">
        <title>Draft genome sequence of Jishengella endophytica.</title>
        <authorList>
            <person name="Sahin N."/>
            <person name="Ay H."/>
            <person name="Saygin H."/>
        </authorList>
    </citation>
    <scope>NUCLEOTIDE SEQUENCE [LARGE SCALE GENOMIC DNA]</scope>
    <source>
        <strain evidence="3 4">DSM 45430</strain>
    </source>
</reference>
<dbReference type="RefSeq" id="WP_111241103.1">
    <property type="nucleotide sequence ID" value="NZ_AP023358.1"/>
</dbReference>
<dbReference type="EMBL" id="POTX01000001">
    <property type="protein sequence ID" value="PZG01154.1"/>
    <property type="molecule type" value="Genomic_DNA"/>
</dbReference>
<dbReference type="SUPFAM" id="SSF52540">
    <property type="entry name" value="P-loop containing nucleoside triphosphate hydrolases"/>
    <property type="match status" value="1"/>
</dbReference>
<dbReference type="InterPro" id="IPR027417">
    <property type="entry name" value="P-loop_NTPase"/>
</dbReference>
<gene>
    <name evidence="3" type="ORF">C1I93_00090</name>
</gene>
<dbReference type="Pfam" id="PF13304">
    <property type="entry name" value="AAA_21"/>
    <property type="match status" value="1"/>
</dbReference>
<sequence>MTSSAPDHPVPFIRRLRIENYKSIGYCDVTLGPFAVLLGLNAAGKSNFLDALRYVRDAATHGLSRSTEARGGLNELLRRTPEPTDHATIALECHIPSPQSDGALWEVRYELTVGHSHARETGVHVRREECIIGPPGGPPQARFLVRDMEVEDSVNTRHRRLTRGGPYLGLVRLTEPYAQFYDALSSMFFYEPDLTVLRDARPATQVGVLGENGSDVGSVLAQLGDWERERISAYAAAIVPHLTAIGPTAPDQNYVAAQMTTATGPNGTEQSFRAESLSEGTIRAVGLLTALFQPPARDGRIPLVALEEPELALHPMAAGVVFDALTEASTWTQVIATSQSAELFDRKEADLSAVLVAAADNGVTTIGPIDPVSRSIVSDGLATMGELLRSDQLRPVSTTDEPGEESHQR</sequence>
<dbReference type="Proteomes" id="UP000248627">
    <property type="component" value="Unassembled WGS sequence"/>
</dbReference>
<keyword evidence="4" id="KW-1185">Reference proteome</keyword>
<dbReference type="PANTHER" id="PTHR32182">
    <property type="entry name" value="DNA REPLICATION AND REPAIR PROTEIN RECF"/>
    <property type="match status" value="1"/>
</dbReference>
<evidence type="ECO:0000259" key="2">
    <source>
        <dbReference type="Pfam" id="PF13304"/>
    </source>
</evidence>
<dbReference type="GO" id="GO:0009432">
    <property type="term" value="P:SOS response"/>
    <property type="evidence" value="ECO:0007669"/>
    <property type="project" value="UniProtKB-KW"/>
</dbReference>
<dbReference type="PIRSF" id="PIRSF029347">
    <property type="entry name" value="RecF"/>
    <property type="match status" value="1"/>
</dbReference>
<comment type="caution">
    <text evidence="3">The sequence shown here is derived from an EMBL/GenBank/DDBJ whole genome shotgun (WGS) entry which is preliminary data.</text>
</comment>
<name>A0A2W2E8A2_9ACTN</name>
<evidence type="ECO:0000313" key="4">
    <source>
        <dbReference type="Proteomes" id="UP000248627"/>
    </source>
</evidence>
<evidence type="ECO:0000256" key="1">
    <source>
        <dbReference type="ARBA" id="ARBA00023236"/>
    </source>
</evidence>
<dbReference type="InterPro" id="IPR014555">
    <property type="entry name" value="RecF-like"/>
</dbReference>
<protein>
    <submittedName>
        <fullName evidence="3">Chromosome segregation protein SMC</fullName>
    </submittedName>
</protein>
<dbReference type="OrthoDB" id="104167at2"/>
<dbReference type="GO" id="GO:0000731">
    <property type="term" value="P:DNA synthesis involved in DNA repair"/>
    <property type="evidence" value="ECO:0007669"/>
    <property type="project" value="TreeGrafter"/>
</dbReference>
<keyword evidence="1" id="KW-0227">DNA damage</keyword>
<accession>A0A2W2E8A2</accession>
<dbReference type="GO" id="GO:0005524">
    <property type="term" value="F:ATP binding"/>
    <property type="evidence" value="ECO:0007669"/>
    <property type="project" value="InterPro"/>
</dbReference>
<dbReference type="GO" id="GO:0006302">
    <property type="term" value="P:double-strand break repair"/>
    <property type="evidence" value="ECO:0007669"/>
    <property type="project" value="TreeGrafter"/>
</dbReference>
<dbReference type="PANTHER" id="PTHR32182:SF22">
    <property type="entry name" value="ATP-DEPENDENT ENDONUCLEASE, OLD FAMILY-RELATED"/>
    <property type="match status" value="1"/>
</dbReference>
<dbReference type="AlphaFoldDB" id="A0A2W2E8A2"/>
<dbReference type="InterPro" id="IPR003959">
    <property type="entry name" value="ATPase_AAA_core"/>
</dbReference>
<proteinExistence type="predicted"/>
<dbReference type="GO" id="GO:0016887">
    <property type="term" value="F:ATP hydrolysis activity"/>
    <property type="evidence" value="ECO:0007669"/>
    <property type="project" value="InterPro"/>
</dbReference>
<keyword evidence="1" id="KW-0742">SOS response</keyword>
<evidence type="ECO:0000313" key="3">
    <source>
        <dbReference type="EMBL" id="PZG01154.1"/>
    </source>
</evidence>